<evidence type="ECO:0000313" key="1">
    <source>
        <dbReference type="EMBL" id="KAH7908892.1"/>
    </source>
</evidence>
<sequence length="143" mass="16540">MASSAQATFNTDVKTRSAESHCVRCHSTFTRNNLKACVVPHVFDGDNIQIWQNYGPGYDKDYYYESKCCGSKKKVIEIGCGNDEFRMSRIGVHFRGRHATLEEDVQYNGINILRCKHDEKGECTRDVLEQDERPVFMDSYDRR</sequence>
<gene>
    <name evidence="1" type="ORF">BJ138DRAFT_1103130</name>
</gene>
<protein>
    <submittedName>
        <fullName evidence="1">Uncharacterized protein</fullName>
    </submittedName>
</protein>
<proteinExistence type="predicted"/>
<reference evidence="1" key="1">
    <citation type="journal article" date="2021" name="New Phytol.">
        <title>Evolutionary innovations through gain and loss of genes in the ectomycorrhizal Boletales.</title>
        <authorList>
            <person name="Wu G."/>
            <person name="Miyauchi S."/>
            <person name="Morin E."/>
            <person name="Kuo A."/>
            <person name="Drula E."/>
            <person name="Varga T."/>
            <person name="Kohler A."/>
            <person name="Feng B."/>
            <person name="Cao Y."/>
            <person name="Lipzen A."/>
            <person name="Daum C."/>
            <person name="Hundley H."/>
            <person name="Pangilinan J."/>
            <person name="Johnson J."/>
            <person name="Barry K."/>
            <person name="LaButti K."/>
            <person name="Ng V."/>
            <person name="Ahrendt S."/>
            <person name="Min B."/>
            <person name="Choi I.G."/>
            <person name="Park H."/>
            <person name="Plett J.M."/>
            <person name="Magnuson J."/>
            <person name="Spatafora J.W."/>
            <person name="Nagy L.G."/>
            <person name="Henrissat B."/>
            <person name="Grigoriev I.V."/>
            <person name="Yang Z.L."/>
            <person name="Xu J."/>
            <person name="Martin F.M."/>
        </authorList>
    </citation>
    <scope>NUCLEOTIDE SEQUENCE</scope>
    <source>
        <strain evidence="1">ATCC 28755</strain>
    </source>
</reference>
<evidence type="ECO:0000313" key="2">
    <source>
        <dbReference type="Proteomes" id="UP000790377"/>
    </source>
</evidence>
<dbReference type="Proteomes" id="UP000790377">
    <property type="component" value="Unassembled WGS sequence"/>
</dbReference>
<name>A0ACB8A6P1_9AGAM</name>
<organism evidence="1 2">
    <name type="scientific">Hygrophoropsis aurantiaca</name>
    <dbReference type="NCBI Taxonomy" id="72124"/>
    <lineage>
        <taxon>Eukaryota</taxon>
        <taxon>Fungi</taxon>
        <taxon>Dikarya</taxon>
        <taxon>Basidiomycota</taxon>
        <taxon>Agaricomycotina</taxon>
        <taxon>Agaricomycetes</taxon>
        <taxon>Agaricomycetidae</taxon>
        <taxon>Boletales</taxon>
        <taxon>Coniophorineae</taxon>
        <taxon>Hygrophoropsidaceae</taxon>
        <taxon>Hygrophoropsis</taxon>
    </lineage>
</organism>
<accession>A0ACB8A6P1</accession>
<comment type="caution">
    <text evidence="1">The sequence shown here is derived from an EMBL/GenBank/DDBJ whole genome shotgun (WGS) entry which is preliminary data.</text>
</comment>
<keyword evidence="2" id="KW-1185">Reference proteome</keyword>
<dbReference type="EMBL" id="MU267791">
    <property type="protein sequence ID" value="KAH7908892.1"/>
    <property type="molecule type" value="Genomic_DNA"/>
</dbReference>